<feature type="region of interest" description="Disordered" evidence="2">
    <location>
        <begin position="216"/>
        <end position="235"/>
    </location>
</feature>
<evidence type="ECO:0000313" key="4">
    <source>
        <dbReference type="Proteomes" id="UP000265663"/>
    </source>
</evidence>
<keyword evidence="1" id="KW-0175">Coiled coil</keyword>
<evidence type="ECO:0000313" key="3">
    <source>
        <dbReference type="EMBL" id="RMZ70756.1"/>
    </source>
</evidence>
<protein>
    <submittedName>
        <fullName evidence="3">Uncharacterized protein</fullName>
    </submittedName>
</protein>
<feature type="region of interest" description="Disordered" evidence="2">
    <location>
        <begin position="94"/>
        <end position="114"/>
    </location>
</feature>
<dbReference type="Proteomes" id="UP000265663">
    <property type="component" value="Unassembled WGS sequence"/>
</dbReference>
<reference evidence="3 4" key="1">
    <citation type="journal article" date="2014" name="PLoS ONE">
        <title>De novo Genome Assembly of the Fungal Plant Pathogen Pyrenophora semeniperda.</title>
        <authorList>
            <person name="Soliai M.M."/>
            <person name="Meyer S.E."/>
            <person name="Udall J.A."/>
            <person name="Elzinga D.E."/>
            <person name="Hermansen R.A."/>
            <person name="Bodily P.M."/>
            <person name="Hart A.A."/>
            <person name="Coleman C.E."/>
        </authorList>
    </citation>
    <scope>NUCLEOTIDE SEQUENCE [LARGE SCALE GENOMIC DNA]</scope>
    <source>
        <strain evidence="3 4">CCB06</strain>
        <tissue evidence="3">Mycelium</tissue>
    </source>
</reference>
<evidence type="ECO:0000256" key="1">
    <source>
        <dbReference type="SAM" id="Coils"/>
    </source>
</evidence>
<sequence length="368" mass="40309">MSQRSNQSDAEEGEMSGTALELEELRGDVAHRDQEIELLQEENEELRQLLDEANTELSKVNNAQSSGTSSSKAEADTIAELERKLRDALDRKEAAEAEAEGLQHLGGTNDMLRRRHERDTERLISWVTGRGDVVPPPTLGLSGVIVQHAQAPVVAQPPRLELSDVTTLATVPVAAQQPTLSFSAIQAISTVPQAPEHIEPVTNVSHLEFALATALSPPPPPSAPVSPPAQLPPVSPPTQLPTVALTINIQPSDTRRWNLLQRVQRAFSAASSFNINGPGSLVHRFLTEMEQAERDHVEAVALARRWEKVAAEHREEIDNLKEQIRQGRCGIPAHRELLLRLRAMELELAAKESQFQMLLLGQGRSATG</sequence>
<proteinExistence type="predicted"/>
<gene>
    <name evidence="3" type="ORF">GMOD_00000891</name>
</gene>
<accession>A0A3M7M8A4</accession>
<dbReference type="EMBL" id="KE747824">
    <property type="protein sequence ID" value="RMZ70756.1"/>
    <property type="molecule type" value="Genomic_DNA"/>
</dbReference>
<evidence type="ECO:0000256" key="2">
    <source>
        <dbReference type="SAM" id="MobiDB-lite"/>
    </source>
</evidence>
<feature type="compositionally biased region" description="Polar residues" evidence="2">
    <location>
        <begin position="55"/>
        <end position="72"/>
    </location>
</feature>
<dbReference type="OrthoDB" id="3797115at2759"/>
<name>A0A3M7M8A4_9PLEO</name>
<dbReference type="AlphaFoldDB" id="A0A3M7M8A4"/>
<keyword evidence="4" id="KW-1185">Reference proteome</keyword>
<feature type="region of interest" description="Disordered" evidence="2">
    <location>
        <begin position="47"/>
        <end position="77"/>
    </location>
</feature>
<feature type="region of interest" description="Disordered" evidence="2">
    <location>
        <begin position="1"/>
        <end position="28"/>
    </location>
</feature>
<organism evidence="3 4">
    <name type="scientific">Pyrenophora seminiperda CCB06</name>
    <dbReference type="NCBI Taxonomy" id="1302712"/>
    <lineage>
        <taxon>Eukaryota</taxon>
        <taxon>Fungi</taxon>
        <taxon>Dikarya</taxon>
        <taxon>Ascomycota</taxon>
        <taxon>Pezizomycotina</taxon>
        <taxon>Dothideomycetes</taxon>
        <taxon>Pleosporomycetidae</taxon>
        <taxon>Pleosporales</taxon>
        <taxon>Pleosporineae</taxon>
        <taxon>Pleosporaceae</taxon>
        <taxon>Pyrenophora</taxon>
    </lineage>
</organism>
<feature type="coiled-coil region" evidence="1">
    <location>
        <begin position="303"/>
        <end position="354"/>
    </location>
</feature>